<dbReference type="GO" id="GO:0016747">
    <property type="term" value="F:acyltransferase activity, transferring groups other than amino-acyl groups"/>
    <property type="evidence" value="ECO:0007669"/>
    <property type="project" value="InterPro"/>
</dbReference>
<dbReference type="InterPro" id="IPR050879">
    <property type="entry name" value="Acyltransferase_3"/>
</dbReference>
<feature type="transmembrane region" description="Helical" evidence="1">
    <location>
        <begin position="315"/>
        <end position="337"/>
    </location>
</feature>
<dbReference type="EMBL" id="JAKUDL010000002">
    <property type="protein sequence ID" value="MCH4293894.1"/>
    <property type="molecule type" value="Genomic_DNA"/>
</dbReference>
<name>A0AAJ1BHG4_9GAMM</name>
<evidence type="ECO:0000313" key="3">
    <source>
        <dbReference type="EMBL" id="MCH4293894.1"/>
    </source>
</evidence>
<sequence>MNKERYYSLDYFRGLMALSIMIFHYLSWQGVELANSSLIGKLGVYAVAVFYILSGMSLGVVYLRHSSFVIKDFYLKRILRIWPLYFFAVIVTIFYKLVQSVILGEQLHLDTVEVLLNVTLLFGFFSPDSYVPIGGWSIGNEMVFYFLFPLIVLLIQNRLYKALWFLYCSSFVIFLYYALSLIEHAGNISETWHLYVHPANHFFLFFSGVLIGHYIRPSASESPRIYWLTLVSFFFVFTFYPVDIGKSELLGGWGRVFLTSLVCLFLLIYYYVNPILSGWSHRILSWLGDHCYSIYILHPLVYFPVDFLLGENFSAVSIFCVASFSTFLVCFLSFKYIEKPFLRLGFR</sequence>
<feature type="transmembrane region" description="Helical" evidence="1">
    <location>
        <begin position="284"/>
        <end position="303"/>
    </location>
</feature>
<evidence type="ECO:0000313" key="4">
    <source>
        <dbReference type="Proteomes" id="UP001297581"/>
    </source>
</evidence>
<proteinExistence type="predicted"/>
<feature type="domain" description="Acyltransferase 3" evidence="2">
    <location>
        <begin position="7"/>
        <end position="332"/>
    </location>
</feature>
<keyword evidence="3" id="KW-0012">Acyltransferase</keyword>
<keyword evidence="1" id="KW-0812">Transmembrane</keyword>
<feature type="transmembrane region" description="Helical" evidence="1">
    <location>
        <begin position="194"/>
        <end position="213"/>
    </location>
</feature>
<comment type="caution">
    <text evidence="3">The sequence shown here is derived from an EMBL/GenBank/DDBJ whole genome shotgun (WGS) entry which is preliminary data.</text>
</comment>
<keyword evidence="1" id="KW-1133">Transmembrane helix</keyword>
<dbReference type="Proteomes" id="UP001297581">
    <property type="component" value="Unassembled WGS sequence"/>
</dbReference>
<feature type="transmembrane region" description="Helical" evidence="1">
    <location>
        <begin position="254"/>
        <end position="272"/>
    </location>
</feature>
<dbReference type="PANTHER" id="PTHR23028">
    <property type="entry name" value="ACETYLTRANSFERASE"/>
    <property type="match status" value="1"/>
</dbReference>
<dbReference type="Pfam" id="PF01757">
    <property type="entry name" value="Acyl_transf_3"/>
    <property type="match status" value="1"/>
</dbReference>
<evidence type="ECO:0000256" key="1">
    <source>
        <dbReference type="SAM" id="Phobius"/>
    </source>
</evidence>
<dbReference type="InterPro" id="IPR002656">
    <property type="entry name" value="Acyl_transf_3_dom"/>
</dbReference>
<feature type="transmembrane region" description="Helical" evidence="1">
    <location>
        <begin position="162"/>
        <end position="182"/>
    </location>
</feature>
<feature type="transmembrane region" description="Helical" evidence="1">
    <location>
        <begin position="84"/>
        <end position="103"/>
    </location>
</feature>
<feature type="transmembrane region" description="Helical" evidence="1">
    <location>
        <begin position="133"/>
        <end position="155"/>
    </location>
</feature>
<feature type="transmembrane region" description="Helical" evidence="1">
    <location>
        <begin position="12"/>
        <end position="31"/>
    </location>
</feature>
<keyword evidence="4" id="KW-1185">Reference proteome</keyword>
<keyword evidence="1" id="KW-0472">Membrane</keyword>
<keyword evidence="3" id="KW-0808">Transferase</keyword>
<reference evidence="3 4" key="1">
    <citation type="submission" date="2022-02" db="EMBL/GenBank/DDBJ databases">
        <title>The genome sequence of Shewanella sp. 3B26.</title>
        <authorList>
            <person name="Du J."/>
        </authorList>
    </citation>
    <scope>NUCLEOTIDE SEQUENCE [LARGE SCALE GENOMIC DNA]</scope>
    <source>
        <strain evidence="3 4">3B26</strain>
    </source>
</reference>
<feature type="transmembrane region" description="Helical" evidence="1">
    <location>
        <begin position="225"/>
        <end position="242"/>
    </location>
</feature>
<dbReference type="PANTHER" id="PTHR23028:SF53">
    <property type="entry name" value="ACYL_TRANSF_3 DOMAIN-CONTAINING PROTEIN"/>
    <property type="match status" value="1"/>
</dbReference>
<dbReference type="RefSeq" id="WP_240590357.1">
    <property type="nucleotide sequence ID" value="NZ_JAKUDL010000002.1"/>
</dbReference>
<protein>
    <submittedName>
        <fullName evidence="3">Acyltransferase</fullName>
    </submittedName>
</protein>
<dbReference type="AlphaFoldDB" id="A0AAJ1BHG4"/>
<accession>A0AAJ1BHG4</accession>
<feature type="transmembrane region" description="Helical" evidence="1">
    <location>
        <begin position="43"/>
        <end position="63"/>
    </location>
</feature>
<gene>
    <name evidence="3" type="ORF">MJ923_06195</name>
</gene>
<dbReference type="GO" id="GO:0016020">
    <property type="term" value="C:membrane"/>
    <property type="evidence" value="ECO:0007669"/>
    <property type="project" value="TreeGrafter"/>
</dbReference>
<organism evidence="3 4">
    <name type="scientific">Shewanella zhuhaiensis</name>
    <dbReference type="NCBI Taxonomy" id="2919576"/>
    <lineage>
        <taxon>Bacteria</taxon>
        <taxon>Pseudomonadati</taxon>
        <taxon>Pseudomonadota</taxon>
        <taxon>Gammaproteobacteria</taxon>
        <taxon>Alteromonadales</taxon>
        <taxon>Shewanellaceae</taxon>
        <taxon>Shewanella</taxon>
    </lineage>
</organism>
<evidence type="ECO:0000259" key="2">
    <source>
        <dbReference type="Pfam" id="PF01757"/>
    </source>
</evidence>
<dbReference type="GO" id="GO:0000271">
    <property type="term" value="P:polysaccharide biosynthetic process"/>
    <property type="evidence" value="ECO:0007669"/>
    <property type="project" value="TreeGrafter"/>
</dbReference>